<keyword evidence="4" id="KW-1185">Reference proteome</keyword>
<dbReference type="PANTHER" id="PTHR44229:SF4">
    <property type="entry name" value="15-HYDROXYPROSTAGLANDIN DEHYDROGENASE [NAD(+)]"/>
    <property type="match status" value="1"/>
</dbReference>
<dbReference type="GO" id="GO:0016616">
    <property type="term" value="F:oxidoreductase activity, acting on the CH-OH group of donors, NAD or NADP as acceptor"/>
    <property type="evidence" value="ECO:0007669"/>
    <property type="project" value="TreeGrafter"/>
</dbReference>
<accession>A0A139A2G2</accession>
<dbReference type="CDD" id="cd05233">
    <property type="entry name" value="SDR_c"/>
    <property type="match status" value="1"/>
</dbReference>
<evidence type="ECO:0000256" key="1">
    <source>
        <dbReference type="ARBA" id="ARBA00006484"/>
    </source>
</evidence>
<sequence length="314" mass="34433">MSSSLQGKVCIVTGGAEGIGRAIGERLLSMGARVMIGDIQQEAAEKFINEYHKTQSTAEVSAIFQKTDITSVDDCRQLIKATVDRFGKFDVLVANAGFSGDPFLQEVDSDIDVSWMRGMQGNLIGTMLLSRLALAHWTRNNIRGAIVITSSIAGYFPSIGHPCMSYAVSKAAQMANLHFVLEKAAKEKGLTESPIRCNAIMPGAVWTGIWHKGRHAASNFKDPEDFLSRNPFGNDYFDKMNGGWTPMNKLVDAYIKCIEDESIRGSCFIVNGAAGEMRLYPEEGSTEVGGSLEWEKYVSREKRDPENWAGSVAK</sequence>
<dbReference type="Proteomes" id="UP000070544">
    <property type="component" value="Unassembled WGS sequence"/>
</dbReference>
<protein>
    <submittedName>
        <fullName evidence="3">NAD(P)-binding protein</fullName>
    </submittedName>
</protein>
<dbReference type="PANTHER" id="PTHR44229">
    <property type="entry name" value="15-HYDROXYPROSTAGLANDIN DEHYDROGENASE [NAD(+)]"/>
    <property type="match status" value="1"/>
</dbReference>
<dbReference type="GO" id="GO:0005737">
    <property type="term" value="C:cytoplasm"/>
    <property type="evidence" value="ECO:0007669"/>
    <property type="project" value="TreeGrafter"/>
</dbReference>
<dbReference type="InterPro" id="IPR002347">
    <property type="entry name" value="SDR_fam"/>
</dbReference>
<dbReference type="Pfam" id="PF00106">
    <property type="entry name" value="adh_short"/>
    <property type="match status" value="1"/>
</dbReference>
<dbReference type="EMBL" id="KQ965811">
    <property type="protein sequence ID" value="KXS10952.1"/>
    <property type="molecule type" value="Genomic_DNA"/>
</dbReference>
<dbReference type="Gene3D" id="3.40.50.720">
    <property type="entry name" value="NAD(P)-binding Rossmann-like Domain"/>
    <property type="match status" value="1"/>
</dbReference>
<organism evidence="3 4">
    <name type="scientific">Gonapodya prolifera (strain JEL478)</name>
    <name type="common">Monoblepharis prolifera</name>
    <dbReference type="NCBI Taxonomy" id="1344416"/>
    <lineage>
        <taxon>Eukaryota</taxon>
        <taxon>Fungi</taxon>
        <taxon>Fungi incertae sedis</taxon>
        <taxon>Chytridiomycota</taxon>
        <taxon>Chytridiomycota incertae sedis</taxon>
        <taxon>Monoblepharidomycetes</taxon>
        <taxon>Monoblepharidales</taxon>
        <taxon>Gonapodyaceae</taxon>
        <taxon>Gonapodya</taxon>
    </lineage>
</organism>
<dbReference type="AlphaFoldDB" id="A0A139A2G2"/>
<reference evidence="3 4" key="1">
    <citation type="journal article" date="2015" name="Genome Biol. Evol.">
        <title>Phylogenomic analyses indicate that early fungi evolved digesting cell walls of algal ancestors of land plants.</title>
        <authorList>
            <person name="Chang Y."/>
            <person name="Wang S."/>
            <person name="Sekimoto S."/>
            <person name="Aerts A.L."/>
            <person name="Choi C."/>
            <person name="Clum A."/>
            <person name="LaButti K.M."/>
            <person name="Lindquist E.A."/>
            <person name="Yee Ngan C."/>
            <person name="Ohm R.A."/>
            <person name="Salamov A.A."/>
            <person name="Grigoriev I.V."/>
            <person name="Spatafora J.W."/>
            <person name="Berbee M.L."/>
        </authorList>
    </citation>
    <scope>NUCLEOTIDE SEQUENCE [LARGE SCALE GENOMIC DNA]</scope>
    <source>
        <strain evidence="3 4">JEL478</strain>
    </source>
</reference>
<dbReference type="OrthoDB" id="37659at2759"/>
<keyword evidence="2" id="KW-0560">Oxidoreductase</keyword>
<comment type="similarity">
    <text evidence="1">Belongs to the short-chain dehydrogenases/reductases (SDR) family.</text>
</comment>
<proteinExistence type="inferred from homology"/>
<evidence type="ECO:0000256" key="2">
    <source>
        <dbReference type="ARBA" id="ARBA00023002"/>
    </source>
</evidence>
<dbReference type="PRINTS" id="PR00081">
    <property type="entry name" value="GDHRDH"/>
</dbReference>
<dbReference type="SUPFAM" id="SSF51735">
    <property type="entry name" value="NAD(P)-binding Rossmann-fold domains"/>
    <property type="match status" value="1"/>
</dbReference>
<dbReference type="InterPro" id="IPR036291">
    <property type="entry name" value="NAD(P)-bd_dom_sf"/>
</dbReference>
<dbReference type="STRING" id="1344416.A0A139A2G2"/>
<name>A0A139A2G2_GONPJ</name>
<gene>
    <name evidence="3" type="ORF">M427DRAFT_138731</name>
</gene>
<evidence type="ECO:0000313" key="3">
    <source>
        <dbReference type="EMBL" id="KXS10952.1"/>
    </source>
</evidence>
<evidence type="ECO:0000313" key="4">
    <source>
        <dbReference type="Proteomes" id="UP000070544"/>
    </source>
</evidence>